<keyword evidence="5" id="KW-1185">Reference proteome</keyword>
<feature type="compositionally biased region" description="Gly residues" evidence="1">
    <location>
        <begin position="462"/>
        <end position="474"/>
    </location>
</feature>
<proteinExistence type="predicted"/>
<dbReference type="SUPFAM" id="SSF57850">
    <property type="entry name" value="RING/U-box"/>
    <property type="match status" value="1"/>
</dbReference>
<dbReference type="PANTHER" id="PTHR45958">
    <property type="entry name" value="RING-TYPE E3 UBIQUITIN TRANSFERASE"/>
    <property type="match status" value="1"/>
</dbReference>
<dbReference type="InterPro" id="IPR010606">
    <property type="entry name" value="Mib_Herc2"/>
</dbReference>
<organism evidence="4 5">
    <name type="scientific">Gonium pectorale</name>
    <name type="common">Green alga</name>
    <dbReference type="NCBI Taxonomy" id="33097"/>
    <lineage>
        <taxon>Eukaryota</taxon>
        <taxon>Viridiplantae</taxon>
        <taxon>Chlorophyta</taxon>
        <taxon>core chlorophytes</taxon>
        <taxon>Chlorophyceae</taxon>
        <taxon>CS clade</taxon>
        <taxon>Chlamydomonadales</taxon>
        <taxon>Volvocaceae</taxon>
        <taxon>Gonium</taxon>
    </lineage>
</organism>
<feature type="compositionally biased region" description="Low complexity" evidence="1">
    <location>
        <begin position="375"/>
        <end position="392"/>
    </location>
</feature>
<accession>A0A150G8W5</accession>
<feature type="region of interest" description="Disordered" evidence="1">
    <location>
        <begin position="372"/>
        <end position="392"/>
    </location>
</feature>
<dbReference type="SUPFAM" id="SSF159034">
    <property type="entry name" value="Mib/herc2 domain-like"/>
    <property type="match status" value="2"/>
</dbReference>
<dbReference type="Gene3D" id="3.30.40.10">
    <property type="entry name" value="Zinc/RING finger domain, C3HC4 (zinc finger)"/>
    <property type="match status" value="1"/>
</dbReference>
<dbReference type="OrthoDB" id="3065869at2759"/>
<sequence>MTICLATAERLQRPSLLKFISASDHVAELKNVTARLSHDLNAFQAALSIEQHSDLKHRISGLSSDLMNVKLDMMRNFETYAAQMREDIERENLRIQQRGSALDPAEEERRLEAAILRGLEKAGLAGPDARLSKQEVRALQQQMEEMRCAKRYQDEQYLAQIMAVLSSREERREEGPSSQDQCAADPAAASAPPPATFGVPADFVCPLSLCVMRDPVMVESGHSFERGYIEKHLAISNSNPATNLKLDSRRLVPNIALRNAIQSWLDRHDMTYEQADELPTVHAAPAPRRSARRPTASGTASGMTVKGVDLPYGAHRDGTAAWGHPDDEGPGSGGSSKRILPSAGSHDYGGSDLGSGGSVPLYSVKQQAYGNAATSSSSSLRPGSSYGAASMAGSPYQHPGGNCGRDLASGLPLLSTLGSGTAHHDNAKVRPMTSFVRRPSSNTGSGYAVDGGHDGPPSCGAHAGGGRPYSSSGGGSGCVGGGVGDGKGGDCRRGFTSAAYTTFARVKSWSQVAGLDHEAKQHLQNAGVVPAIAQALVARKGPLTMADLCTGRINVSHVEKLDLALDDHMRLLEALQTARMQPQPPSGLGSASASATTIRQQGWGQGGSPGSTARIGGGGDCCSSSRPQSAVGSPPGGRGPSAALLPRQARLMDYVVISTEGSGGGTEASLSPARFGLVVMDVRAGERPLLVRTMQGNAAWHPRSAVTPADAASLPPGGMLVRRGYDWAPPPGVPSQELQRLRAEVGMLAETTTDGNTWRVFWAAGGESVLSTGRDGEFELQHLQVHPLSGAPVVDDDSSGVAMTPGSAVMRGLLWGELEGKAGTVGSLEPDERRGYVFVRWPRSRRAHYHASSEVGFGVNCCARPGEAVTVFNARQGLKVVRGRDWRWGSQDGDGGVGELVQPRDQDDNGVEWDIATYEAAGRGSLLPGTAVVLAPSVARDGPLRADTVGVVLAEKGGKYEVFVPRAPAEATGWYARPDLRPLPGKLAAERFPALLRLNRDGRAAFPGSGGGSGGDTDRHSSDVYYCGAAVNQCRCGLCEGGRCGPERGCPCHACAELIGLHVMPNGTLGR</sequence>
<dbReference type="GO" id="GO:0016567">
    <property type="term" value="P:protein ubiquitination"/>
    <property type="evidence" value="ECO:0007669"/>
    <property type="project" value="UniProtKB-UniPathway"/>
</dbReference>
<dbReference type="GO" id="GO:0004842">
    <property type="term" value="F:ubiquitin-protein transferase activity"/>
    <property type="evidence" value="ECO:0007669"/>
    <property type="project" value="InterPro"/>
</dbReference>
<dbReference type="CDD" id="cd16655">
    <property type="entry name" value="RING-Ubox_WDSUB1-like"/>
    <property type="match status" value="1"/>
</dbReference>
<dbReference type="Pfam" id="PF04564">
    <property type="entry name" value="U-box"/>
    <property type="match status" value="1"/>
</dbReference>
<evidence type="ECO:0000313" key="5">
    <source>
        <dbReference type="Proteomes" id="UP000075714"/>
    </source>
</evidence>
<evidence type="ECO:0000259" key="2">
    <source>
        <dbReference type="PROSITE" id="PS51416"/>
    </source>
</evidence>
<feature type="region of interest" description="Disordered" evidence="1">
    <location>
        <begin position="168"/>
        <end position="193"/>
    </location>
</feature>
<dbReference type="GO" id="GO:0046872">
    <property type="term" value="F:metal ion binding"/>
    <property type="evidence" value="ECO:0007669"/>
    <property type="project" value="InterPro"/>
</dbReference>
<dbReference type="SMART" id="SM00504">
    <property type="entry name" value="Ubox"/>
    <property type="match status" value="1"/>
</dbReference>
<evidence type="ECO:0000313" key="4">
    <source>
        <dbReference type="EMBL" id="KXZ46268.1"/>
    </source>
</evidence>
<evidence type="ECO:0000259" key="3">
    <source>
        <dbReference type="PROSITE" id="PS51698"/>
    </source>
</evidence>
<feature type="region of interest" description="Disordered" evidence="1">
    <location>
        <begin position="579"/>
        <end position="643"/>
    </location>
</feature>
<dbReference type="EMBL" id="LSYV01000046">
    <property type="protein sequence ID" value="KXZ46268.1"/>
    <property type="molecule type" value="Genomic_DNA"/>
</dbReference>
<dbReference type="AlphaFoldDB" id="A0A150G8W5"/>
<name>A0A150G8W5_GONPE</name>
<dbReference type="UniPathway" id="UPA00143"/>
<feature type="compositionally biased region" description="Low complexity" evidence="1">
    <location>
        <begin position="283"/>
        <end position="301"/>
    </location>
</feature>
<feature type="region of interest" description="Disordered" evidence="1">
    <location>
        <begin position="281"/>
        <end position="352"/>
    </location>
</feature>
<reference evidence="5" key="1">
    <citation type="journal article" date="2016" name="Nat. Commun.">
        <title>The Gonium pectorale genome demonstrates co-option of cell cycle regulation during the evolution of multicellularity.</title>
        <authorList>
            <person name="Hanschen E.R."/>
            <person name="Marriage T.N."/>
            <person name="Ferris P.J."/>
            <person name="Hamaji T."/>
            <person name="Toyoda A."/>
            <person name="Fujiyama A."/>
            <person name="Neme R."/>
            <person name="Noguchi H."/>
            <person name="Minakuchi Y."/>
            <person name="Suzuki M."/>
            <person name="Kawai-Toyooka H."/>
            <person name="Smith D.R."/>
            <person name="Sparks H."/>
            <person name="Anderson J."/>
            <person name="Bakaric R."/>
            <person name="Luria V."/>
            <person name="Karger A."/>
            <person name="Kirschner M.W."/>
            <person name="Durand P.M."/>
            <person name="Michod R.E."/>
            <person name="Nozaki H."/>
            <person name="Olson B.J."/>
        </authorList>
    </citation>
    <scope>NUCLEOTIDE SEQUENCE [LARGE SCALE GENOMIC DNA]</scope>
    <source>
        <strain evidence="5">NIES-2863</strain>
    </source>
</reference>
<feature type="region of interest" description="Disordered" evidence="1">
    <location>
        <begin position="422"/>
        <end position="474"/>
    </location>
</feature>
<dbReference type="InterPro" id="IPR003613">
    <property type="entry name" value="Ubox_domain"/>
</dbReference>
<comment type="caution">
    <text evidence="4">The sequence shown here is derived from an EMBL/GenBank/DDBJ whole genome shotgun (WGS) entry which is preliminary data.</text>
</comment>
<feature type="domain" description="MIB/HERC2" evidence="2">
    <location>
        <begin position="866"/>
        <end position="939"/>
    </location>
</feature>
<dbReference type="Proteomes" id="UP000075714">
    <property type="component" value="Unassembled WGS sequence"/>
</dbReference>
<feature type="domain" description="U-box" evidence="3">
    <location>
        <begin position="198"/>
        <end position="271"/>
    </location>
</feature>
<dbReference type="InterPro" id="IPR037252">
    <property type="entry name" value="Mib_Herc2_sf"/>
</dbReference>
<dbReference type="PROSITE" id="PS51698">
    <property type="entry name" value="U_BOX"/>
    <property type="match status" value="1"/>
</dbReference>
<gene>
    <name evidence="4" type="ORF">GPECTOR_45g138</name>
</gene>
<evidence type="ECO:0008006" key="6">
    <source>
        <dbReference type="Google" id="ProtNLM"/>
    </source>
</evidence>
<dbReference type="Gene3D" id="2.30.30.40">
    <property type="entry name" value="SH3 Domains"/>
    <property type="match status" value="1"/>
</dbReference>
<dbReference type="InterPro" id="IPR052608">
    <property type="entry name" value="U-box_domain_protein"/>
</dbReference>
<evidence type="ECO:0000256" key="1">
    <source>
        <dbReference type="SAM" id="MobiDB-lite"/>
    </source>
</evidence>
<protein>
    <recommendedName>
        <fullName evidence="6">U-box domain-containing protein</fullName>
    </recommendedName>
</protein>
<dbReference type="PROSITE" id="PS51416">
    <property type="entry name" value="MIB_HERC2"/>
    <property type="match status" value="1"/>
</dbReference>
<feature type="compositionally biased region" description="Gly residues" evidence="1">
    <location>
        <begin position="603"/>
        <end position="620"/>
    </location>
</feature>
<dbReference type="PANTHER" id="PTHR45958:SF18">
    <property type="entry name" value="U-BOX DOMAIN-CONTAINING PROTEIN"/>
    <property type="match status" value="1"/>
</dbReference>
<dbReference type="InterPro" id="IPR013083">
    <property type="entry name" value="Znf_RING/FYVE/PHD"/>
</dbReference>